<gene>
    <name evidence="2" type="ORF">OIU80_14910</name>
</gene>
<feature type="domain" description="DUF1508" evidence="1">
    <location>
        <begin position="10"/>
        <end position="51"/>
    </location>
</feature>
<dbReference type="InterPro" id="IPR036913">
    <property type="entry name" value="YegP-like_sf"/>
</dbReference>
<dbReference type="Pfam" id="PF07411">
    <property type="entry name" value="DUF1508"/>
    <property type="match status" value="2"/>
</dbReference>
<evidence type="ECO:0000313" key="2">
    <source>
        <dbReference type="EMBL" id="MCV9933573.1"/>
    </source>
</evidence>
<accession>A0A9X2Z0J7</accession>
<comment type="caution">
    <text evidence="2">The sequence shown here is derived from an EMBL/GenBank/DDBJ whole genome shotgun (WGS) entry which is preliminary data.</text>
</comment>
<dbReference type="PANTHER" id="PTHR40606">
    <property type="match status" value="1"/>
</dbReference>
<reference evidence="2" key="1">
    <citation type="submission" date="2022-10" db="EMBL/GenBank/DDBJ databases">
        <title>Two novel species of Flavobacterium.</title>
        <authorList>
            <person name="Liu Q."/>
            <person name="Xin Y.-H."/>
        </authorList>
    </citation>
    <scope>NUCLEOTIDE SEQUENCE</scope>
    <source>
        <strain evidence="2">LS1R47</strain>
    </source>
</reference>
<dbReference type="Proteomes" id="UP001151133">
    <property type="component" value="Unassembled WGS sequence"/>
</dbReference>
<dbReference type="InterPro" id="IPR051141">
    <property type="entry name" value="UPF0339_domain"/>
</dbReference>
<name>A0A9X2Z0J7_9FLAO</name>
<feature type="domain" description="DUF1508" evidence="1">
    <location>
        <begin position="61"/>
        <end position="107"/>
    </location>
</feature>
<dbReference type="PANTHER" id="PTHR40606:SF1">
    <property type="entry name" value="UPF0339 PROTEIN YEGP"/>
    <property type="match status" value="1"/>
</dbReference>
<keyword evidence="3" id="KW-1185">Reference proteome</keyword>
<dbReference type="SUPFAM" id="SSF160113">
    <property type="entry name" value="YegP-like"/>
    <property type="match status" value="2"/>
</dbReference>
<dbReference type="Gene3D" id="2.30.29.80">
    <property type="match status" value="1"/>
</dbReference>
<sequence>MEKFVITKNANDEFQFYFIDKNGDTILRSSGYTRKFMCEKGVESVKSNSQDSSKFFKKTISDDKVYFNLKAFNGKIIGMSKMYEDRISRDKGIEFLKEKAPNAPIDDQTKSSDKYIKPSSLVY</sequence>
<evidence type="ECO:0000259" key="1">
    <source>
        <dbReference type="Pfam" id="PF07411"/>
    </source>
</evidence>
<organism evidence="2 3">
    <name type="scientific">Flavobacterium frigoritolerans</name>
    <dbReference type="NCBI Taxonomy" id="2987686"/>
    <lineage>
        <taxon>Bacteria</taxon>
        <taxon>Pseudomonadati</taxon>
        <taxon>Bacteroidota</taxon>
        <taxon>Flavobacteriia</taxon>
        <taxon>Flavobacteriales</taxon>
        <taxon>Flavobacteriaceae</taxon>
        <taxon>Flavobacterium</taxon>
    </lineage>
</organism>
<proteinExistence type="predicted"/>
<protein>
    <submittedName>
        <fullName evidence="2">YegP family protein</fullName>
    </submittedName>
</protein>
<evidence type="ECO:0000313" key="3">
    <source>
        <dbReference type="Proteomes" id="UP001151133"/>
    </source>
</evidence>
<dbReference type="InterPro" id="IPR010879">
    <property type="entry name" value="DUF1508"/>
</dbReference>
<dbReference type="AlphaFoldDB" id="A0A9X2Z0J7"/>
<dbReference type="RefSeq" id="WP_264287785.1">
    <property type="nucleotide sequence ID" value="NZ_JAOZEV010000012.1"/>
</dbReference>
<dbReference type="EMBL" id="JAOZEV010000012">
    <property type="protein sequence ID" value="MCV9933573.1"/>
    <property type="molecule type" value="Genomic_DNA"/>
</dbReference>